<evidence type="ECO:0000256" key="1">
    <source>
        <dbReference type="SAM" id="MobiDB-lite"/>
    </source>
</evidence>
<sequence length="290" mass="32720">MALNINSRRHLIEVRDLGQHATELQISELLEASNSLRRRFKSWEKLQAVHMPTVTPHQQSLGEEASATSKNVKELRLFLPSEIVGKIPLSDQLAKHEFQYRFAQAHTTLQDLKEEIIVRTHMINSKKKYSHGTRQMTRSNAKIQSTSQSIRNVASKYRTIRQKLLSLLSVVGDLSWTGMLKELDDGDIRGLTSQEAIGEKDRASHLGEGHRRFTWIWTVVKPKREKGVGDGDKSVSIVDASASKGREAEIEGADSDVGRETDSDSKPEYEDEALQRVWAGDKGKGRPTKR</sequence>
<feature type="region of interest" description="Disordered" evidence="1">
    <location>
        <begin position="225"/>
        <end position="290"/>
    </location>
</feature>
<dbReference type="Proteomes" id="UP001140091">
    <property type="component" value="Unassembled WGS sequence"/>
</dbReference>
<feature type="non-terminal residue" evidence="2">
    <location>
        <position position="290"/>
    </location>
</feature>
<feature type="compositionally biased region" description="Basic and acidic residues" evidence="1">
    <location>
        <begin position="256"/>
        <end position="268"/>
    </location>
</feature>
<dbReference type="EMBL" id="JANBPK010001239">
    <property type="protein sequence ID" value="KAJ2924195.1"/>
    <property type="molecule type" value="Genomic_DNA"/>
</dbReference>
<keyword evidence="3" id="KW-1185">Reference proteome</keyword>
<accession>A0A9W8IX02</accession>
<evidence type="ECO:0000313" key="3">
    <source>
        <dbReference type="Proteomes" id="UP001140091"/>
    </source>
</evidence>
<proteinExistence type="predicted"/>
<evidence type="ECO:0000313" key="2">
    <source>
        <dbReference type="EMBL" id="KAJ2924195.1"/>
    </source>
</evidence>
<organism evidence="2 3">
    <name type="scientific">Candolleomyces eurysporus</name>
    <dbReference type="NCBI Taxonomy" id="2828524"/>
    <lineage>
        <taxon>Eukaryota</taxon>
        <taxon>Fungi</taxon>
        <taxon>Dikarya</taxon>
        <taxon>Basidiomycota</taxon>
        <taxon>Agaricomycotina</taxon>
        <taxon>Agaricomycetes</taxon>
        <taxon>Agaricomycetidae</taxon>
        <taxon>Agaricales</taxon>
        <taxon>Agaricineae</taxon>
        <taxon>Psathyrellaceae</taxon>
        <taxon>Candolleomyces</taxon>
    </lineage>
</organism>
<comment type="caution">
    <text evidence="2">The sequence shown here is derived from an EMBL/GenBank/DDBJ whole genome shotgun (WGS) entry which is preliminary data.</text>
</comment>
<dbReference type="AlphaFoldDB" id="A0A9W8IX02"/>
<dbReference type="OrthoDB" id="3257338at2759"/>
<reference evidence="2" key="1">
    <citation type="submission" date="2022-06" db="EMBL/GenBank/DDBJ databases">
        <title>Genome Sequence of Candolleomyces eurysporus.</title>
        <authorList>
            <person name="Buettner E."/>
        </authorList>
    </citation>
    <scope>NUCLEOTIDE SEQUENCE</scope>
    <source>
        <strain evidence="2">VTCC 930004</strain>
    </source>
</reference>
<name>A0A9W8IX02_9AGAR</name>
<protein>
    <submittedName>
        <fullName evidence="2">Uncharacterized protein</fullName>
    </submittedName>
</protein>
<gene>
    <name evidence="2" type="ORF">H1R20_g12896</name>
</gene>